<reference evidence="2" key="1">
    <citation type="journal article" date="2016" name="Nature">
        <title>Genome evolution in the allotetraploid frog Xenopus laevis.</title>
        <authorList>
            <person name="Session A.M."/>
            <person name="Uno Y."/>
            <person name="Kwon T."/>
            <person name="Chapman J.A."/>
            <person name="Toyoda A."/>
            <person name="Takahashi S."/>
            <person name="Fukui A."/>
            <person name="Hikosaka A."/>
            <person name="Suzuki A."/>
            <person name="Kondo M."/>
            <person name="van Heeringen S.J."/>
            <person name="Quigley I."/>
            <person name="Heinz S."/>
            <person name="Ogino H."/>
            <person name="Ochi H."/>
            <person name="Hellsten U."/>
            <person name="Lyons J.B."/>
            <person name="Simakov O."/>
            <person name="Putnam N."/>
            <person name="Stites J."/>
            <person name="Kuroki Y."/>
            <person name="Tanaka T."/>
            <person name="Michiue T."/>
            <person name="Watanabe M."/>
            <person name="Bogdanovic O."/>
            <person name="Lister R."/>
            <person name="Georgiou G."/>
            <person name="Paranjpe S.S."/>
            <person name="van Kruijsbergen I."/>
            <person name="Shu S."/>
            <person name="Carlson J."/>
            <person name="Kinoshita T."/>
            <person name="Ohta Y."/>
            <person name="Mawaribuchi S."/>
            <person name="Jenkins J."/>
            <person name="Grimwood J."/>
            <person name="Schmutz J."/>
            <person name="Mitros T."/>
            <person name="Mozaffari S.V."/>
            <person name="Suzuki Y."/>
            <person name="Haramoto Y."/>
            <person name="Yamamoto T.S."/>
            <person name="Takagi C."/>
            <person name="Heald R."/>
            <person name="Miller K."/>
            <person name="Haudenschild C."/>
            <person name="Kitzman J."/>
            <person name="Nakayama T."/>
            <person name="Izutsu Y."/>
            <person name="Robert J."/>
            <person name="Fortriede J."/>
            <person name="Burns K."/>
            <person name="Lotay V."/>
            <person name="Karimi K."/>
            <person name="Yasuoka Y."/>
            <person name="Dichmann D.S."/>
            <person name="Flajnik M.F."/>
            <person name="Houston D.W."/>
            <person name="Shendure J."/>
            <person name="DuPasquier L."/>
            <person name="Vize P.D."/>
            <person name="Zorn A.M."/>
            <person name="Ito M."/>
            <person name="Marcotte E.M."/>
            <person name="Wallingford J.B."/>
            <person name="Ito Y."/>
            <person name="Asashima M."/>
            <person name="Ueno N."/>
            <person name="Matsuda Y."/>
            <person name="Veenstra G.J."/>
            <person name="Fujiyama A."/>
            <person name="Harland R.M."/>
            <person name="Taira M."/>
            <person name="Rokhsar D.S."/>
        </authorList>
    </citation>
    <scope>NUCLEOTIDE SEQUENCE [LARGE SCALE GENOMIC DNA]</scope>
    <source>
        <strain evidence="2">J</strain>
    </source>
</reference>
<proteinExistence type="predicted"/>
<evidence type="ECO:0000313" key="2">
    <source>
        <dbReference type="Proteomes" id="UP000694892"/>
    </source>
</evidence>
<evidence type="ECO:0000313" key="1">
    <source>
        <dbReference type="EMBL" id="OCT60494.1"/>
    </source>
</evidence>
<sequence>MFSGSRDVNKRFRSRSAVIYTNSLVKLGCKFHLPSSLARIPKLAPFDITISIGHRFLPQNECFSLSGI</sequence>
<dbReference type="Proteomes" id="UP000694892">
    <property type="component" value="Chromosome 9_10S"/>
</dbReference>
<dbReference type="AlphaFoldDB" id="A0A974BT57"/>
<dbReference type="EMBL" id="CM004483">
    <property type="protein sequence ID" value="OCT60494.1"/>
    <property type="molecule type" value="Genomic_DNA"/>
</dbReference>
<gene>
    <name evidence="1" type="ORF">XELAEV_18046521mg</name>
</gene>
<accession>A0A974BT57</accession>
<name>A0A974BT57_XENLA</name>
<organism evidence="1 2">
    <name type="scientific">Xenopus laevis</name>
    <name type="common">African clawed frog</name>
    <dbReference type="NCBI Taxonomy" id="8355"/>
    <lineage>
        <taxon>Eukaryota</taxon>
        <taxon>Metazoa</taxon>
        <taxon>Chordata</taxon>
        <taxon>Craniata</taxon>
        <taxon>Vertebrata</taxon>
        <taxon>Euteleostomi</taxon>
        <taxon>Amphibia</taxon>
        <taxon>Batrachia</taxon>
        <taxon>Anura</taxon>
        <taxon>Pipoidea</taxon>
        <taxon>Pipidae</taxon>
        <taxon>Xenopodinae</taxon>
        <taxon>Xenopus</taxon>
        <taxon>Xenopus</taxon>
    </lineage>
</organism>
<protein>
    <submittedName>
        <fullName evidence="1">Uncharacterized protein</fullName>
    </submittedName>
</protein>